<sequence>MKETVQTPYSIFIPTWNNLEMLKLCIKSIEQNSAAKHEILIHVNDGSDGTLEWVTEKGYKHTHSKENIGVCWAMNSLRSLMTTDYVVYINDDMYMCPGWDTAIDEEIRKQPNDFWYLTSTMIQPRPHYTRKLSVQVGDYGTSVTTFDEKRLLEEFTKYKTIDWQGAMLPPTIVHRKVWDLVGGYSIEYYPGMASDPDFNAKLWLAGVRTFKGIGNSLCYHFMSVSVNRITQNRGYLQFLRKWGVTLRAFYKYFLHADLPWGEETETSESVIRREKLRCKFKRFITSFKNFRGLDLWNNFG</sequence>
<reference evidence="1" key="1">
    <citation type="submission" date="2019-04" db="EMBL/GenBank/DDBJ databases">
        <title>Microbes associate with the intestines of laboratory mice.</title>
        <authorList>
            <person name="Navarre W."/>
            <person name="Wong E."/>
            <person name="Huang K."/>
            <person name="Tropini C."/>
            <person name="Ng K."/>
            <person name="Yu B."/>
        </authorList>
    </citation>
    <scope>NUCLEOTIDE SEQUENCE</scope>
    <source>
        <strain evidence="1">NM04_E33</strain>
    </source>
</reference>
<protein>
    <submittedName>
        <fullName evidence="1">Glycosyltransferase family 2 protein</fullName>
    </submittedName>
</protein>
<proteinExistence type="predicted"/>
<accession>A0AC61RBS9</accession>
<dbReference type="Proteomes" id="UP000306319">
    <property type="component" value="Unassembled WGS sequence"/>
</dbReference>
<dbReference type="EMBL" id="SRYB01000029">
    <property type="protein sequence ID" value="TGY77148.1"/>
    <property type="molecule type" value="Genomic_DNA"/>
</dbReference>
<keyword evidence="2" id="KW-1185">Reference proteome</keyword>
<evidence type="ECO:0000313" key="1">
    <source>
        <dbReference type="EMBL" id="TGY77148.1"/>
    </source>
</evidence>
<organism evidence="1 2">
    <name type="scientific">Lepagella muris</name>
    <dbReference type="NCBI Taxonomy" id="3032870"/>
    <lineage>
        <taxon>Bacteria</taxon>
        <taxon>Pseudomonadati</taxon>
        <taxon>Bacteroidota</taxon>
        <taxon>Bacteroidia</taxon>
        <taxon>Bacteroidales</taxon>
        <taxon>Muribaculaceae</taxon>
        <taxon>Lepagella</taxon>
    </lineage>
</organism>
<comment type="caution">
    <text evidence="1">The sequence shown here is derived from an EMBL/GenBank/DDBJ whole genome shotgun (WGS) entry which is preliminary data.</text>
</comment>
<gene>
    <name evidence="1" type="ORF">E5331_15805</name>
</gene>
<name>A0AC61RBS9_9BACT</name>
<evidence type="ECO:0000313" key="2">
    <source>
        <dbReference type="Proteomes" id="UP000306319"/>
    </source>
</evidence>